<keyword evidence="3" id="KW-0809">Transit peptide</keyword>
<keyword evidence="2" id="KW-0805">Transcription regulation</keyword>
<evidence type="ECO:0000313" key="4">
    <source>
        <dbReference type="EMBL" id="RZC82165.1"/>
    </source>
</evidence>
<organism evidence="4 5">
    <name type="scientific">Papaver somniferum</name>
    <name type="common">Opium poppy</name>
    <dbReference type="NCBI Taxonomy" id="3469"/>
    <lineage>
        <taxon>Eukaryota</taxon>
        <taxon>Viridiplantae</taxon>
        <taxon>Streptophyta</taxon>
        <taxon>Embryophyta</taxon>
        <taxon>Tracheophyta</taxon>
        <taxon>Spermatophyta</taxon>
        <taxon>Magnoliopsida</taxon>
        <taxon>Ranunculales</taxon>
        <taxon>Papaveraceae</taxon>
        <taxon>Papaveroideae</taxon>
        <taxon>Papaver</taxon>
    </lineage>
</organism>
<name>A0A4Y7LDA8_PAPSO</name>
<comment type="similarity">
    <text evidence="1">Belongs to the mTERF family.</text>
</comment>
<dbReference type="AlphaFoldDB" id="A0A4Y7LDA8"/>
<keyword evidence="5" id="KW-1185">Reference proteome</keyword>
<dbReference type="InterPro" id="IPR003690">
    <property type="entry name" value="MTERF"/>
</dbReference>
<dbReference type="InterPro" id="IPR038538">
    <property type="entry name" value="MTERF_sf"/>
</dbReference>
<sequence>MWNAYAISEAGCVVVIRGSLLEYTDVKRASFKLLVKLLLEPLASEFNATNGHRSLIAVEGSTRENCLHAFHNNGAIDATLDNANGWMVSKETGDIYSTNEPQAPFNSRNAFCLNMRALKRKVQKIGGRRTNRSSRRSLQSILPRRMKMTIKASKKLNFKTTRKPDSIFFKSKGLYGSDLANFFSIDPRILKYRFNKVVIQSFDKLKSIVQSDQNVVKMLKRNSWILSTNQVEKVMVNLEHLRTQGVPETKISDYLIRQPRVFTEDANKFRKIVERTKEMGFNPLKTTFLVAIHGLTSMTEANWRKKKGCLQEMGLV</sequence>
<reference evidence="4 5" key="1">
    <citation type="journal article" date="2018" name="Science">
        <title>The opium poppy genome and morphinan production.</title>
        <authorList>
            <person name="Guo L."/>
            <person name="Winzer T."/>
            <person name="Yang X."/>
            <person name="Li Y."/>
            <person name="Ning Z."/>
            <person name="He Z."/>
            <person name="Teodor R."/>
            <person name="Lu Y."/>
            <person name="Bowser T.A."/>
            <person name="Graham I.A."/>
            <person name="Ye K."/>
        </authorList>
    </citation>
    <scope>NUCLEOTIDE SEQUENCE [LARGE SCALE GENOMIC DNA]</scope>
    <source>
        <strain evidence="5">cv. HN1</strain>
        <tissue evidence="4">Leaves</tissue>
    </source>
</reference>
<dbReference type="EMBL" id="CM010725">
    <property type="protein sequence ID" value="RZC82165.1"/>
    <property type="molecule type" value="Genomic_DNA"/>
</dbReference>
<dbReference type="Proteomes" id="UP000316621">
    <property type="component" value="Chromosome 11"/>
</dbReference>
<evidence type="ECO:0000256" key="1">
    <source>
        <dbReference type="ARBA" id="ARBA00007692"/>
    </source>
</evidence>
<keyword evidence="2" id="KW-0804">Transcription</keyword>
<evidence type="ECO:0000313" key="5">
    <source>
        <dbReference type="Proteomes" id="UP000316621"/>
    </source>
</evidence>
<dbReference type="PANTHER" id="PTHR13068">
    <property type="entry name" value="CGI-12 PROTEIN-RELATED"/>
    <property type="match status" value="1"/>
</dbReference>
<dbReference type="PANTHER" id="PTHR13068:SF236">
    <property type="entry name" value="OS02G0749800 PROTEIN"/>
    <property type="match status" value="1"/>
</dbReference>
<proteinExistence type="inferred from homology"/>
<dbReference type="Pfam" id="PF02536">
    <property type="entry name" value="mTERF"/>
    <property type="match status" value="1"/>
</dbReference>
<accession>A0A4Y7LDA8</accession>
<evidence type="ECO:0000256" key="3">
    <source>
        <dbReference type="ARBA" id="ARBA00022946"/>
    </source>
</evidence>
<dbReference type="Gene3D" id="1.25.70.10">
    <property type="entry name" value="Transcription termination factor 3, mitochondrial"/>
    <property type="match status" value="1"/>
</dbReference>
<evidence type="ECO:0000256" key="2">
    <source>
        <dbReference type="ARBA" id="ARBA00022472"/>
    </source>
</evidence>
<dbReference type="Gramene" id="RZC82165">
    <property type="protein sequence ID" value="RZC82165"/>
    <property type="gene ID" value="C5167_044962"/>
</dbReference>
<protein>
    <submittedName>
        <fullName evidence="4">Uncharacterized protein</fullName>
    </submittedName>
</protein>
<keyword evidence="2" id="KW-0806">Transcription termination</keyword>
<gene>
    <name evidence="4" type="ORF">C5167_044962</name>
</gene>
<dbReference type="GO" id="GO:0003676">
    <property type="term" value="F:nucleic acid binding"/>
    <property type="evidence" value="ECO:0007669"/>
    <property type="project" value="InterPro"/>
</dbReference>
<dbReference type="GO" id="GO:0006353">
    <property type="term" value="P:DNA-templated transcription termination"/>
    <property type="evidence" value="ECO:0007669"/>
    <property type="project" value="UniProtKB-KW"/>
</dbReference>